<comment type="caution">
    <text evidence="1">The sequence shown here is derived from an EMBL/GenBank/DDBJ whole genome shotgun (WGS) entry which is preliminary data.</text>
</comment>
<evidence type="ECO:0000313" key="1">
    <source>
        <dbReference type="EMBL" id="KDA46346.1"/>
    </source>
</evidence>
<organism evidence="1 2">
    <name type="scientific">Ligilactobacillus animalis</name>
    <dbReference type="NCBI Taxonomy" id="1605"/>
    <lineage>
        <taxon>Bacteria</taxon>
        <taxon>Bacillati</taxon>
        <taxon>Bacillota</taxon>
        <taxon>Bacilli</taxon>
        <taxon>Lactobacillales</taxon>
        <taxon>Lactobacillaceae</taxon>
        <taxon>Ligilactobacillus</taxon>
    </lineage>
</organism>
<dbReference type="RefSeq" id="WP_035447212.1">
    <property type="nucleotide sequence ID" value="NZ_CP195054.1"/>
</dbReference>
<keyword evidence="2" id="KW-1185">Reference proteome</keyword>
<reference evidence="1 2" key="1">
    <citation type="submission" date="2014-04" db="EMBL/GenBank/DDBJ databases">
        <title>Draft Genome Sequence of Lactobacillus animalis 381-IL-28.</title>
        <authorList>
            <person name="Sturino J.M."/>
            <person name="Rajendran M."/>
            <person name="Altermann E."/>
        </authorList>
    </citation>
    <scope>NUCLEOTIDE SEQUENCE [LARGE SCALE GENOMIC DNA]</scope>
    <source>
        <strain evidence="1 2">381-IL-28</strain>
    </source>
</reference>
<proteinExistence type="predicted"/>
<protein>
    <submittedName>
        <fullName evidence="1">Uncharacterized protein</fullName>
    </submittedName>
</protein>
<dbReference type="Proteomes" id="UP000027129">
    <property type="component" value="Unassembled WGS sequence"/>
</dbReference>
<sequence>MALEKQKEVNLTAYSVVGDDKKQAVRLSATLSTSDNTNDSANQFAMDNATYMAHKAEVRKDITAFQNYVYEQEDLLASEMTKE</sequence>
<gene>
    <name evidence="1" type="ORF">Lani381_0366</name>
</gene>
<name>A0ABR4RS31_9LACO</name>
<dbReference type="EMBL" id="JMHU01000004">
    <property type="protein sequence ID" value="KDA46346.1"/>
    <property type="molecule type" value="Genomic_DNA"/>
</dbReference>
<accession>A0ABR4RS31</accession>
<evidence type="ECO:0000313" key="2">
    <source>
        <dbReference type="Proteomes" id="UP000027129"/>
    </source>
</evidence>